<keyword evidence="3" id="KW-1185">Reference proteome</keyword>
<comment type="caution">
    <text evidence="2">The sequence shown here is derived from an EMBL/GenBank/DDBJ whole genome shotgun (WGS) entry which is preliminary data.</text>
</comment>
<dbReference type="RefSeq" id="WP_163393266.1">
    <property type="nucleotide sequence ID" value="NZ_BMKP01000002.1"/>
</dbReference>
<evidence type="ECO:0000313" key="3">
    <source>
        <dbReference type="Proteomes" id="UP000655016"/>
    </source>
</evidence>
<proteinExistence type="predicted"/>
<reference evidence="3" key="1">
    <citation type="journal article" date="2019" name="Int. J. Syst. Evol. Microbiol.">
        <title>The Global Catalogue of Microorganisms (GCM) 10K type strain sequencing project: providing services to taxonomists for standard genome sequencing and annotation.</title>
        <authorList>
            <consortium name="The Broad Institute Genomics Platform"/>
            <consortium name="The Broad Institute Genome Sequencing Center for Infectious Disease"/>
            <person name="Wu L."/>
            <person name="Ma J."/>
        </authorList>
    </citation>
    <scope>NUCLEOTIDE SEQUENCE [LARGE SCALE GENOMIC DNA]</scope>
    <source>
        <strain evidence="3">CGMCC 1.16060</strain>
    </source>
</reference>
<dbReference type="EMBL" id="BMKP01000002">
    <property type="protein sequence ID" value="GGF06406.1"/>
    <property type="molecule type" value="Genomic_DNA"/>
</dbReference>
<dbReference type="Pfam" id="PF14279">
    <property type="entry name" value="HNH_5"/>
    <property type="match status" value="1"/>
</dbReference>
<protein>
    <recommendedName>
        <fullName evidence="1">HNH endonuclease 5 domain-containing protein</fullName>
    </recommendedName>
</protein>
<organism evidence="2 3">
    <name type="scientific">Flavobacterium limi</name>
    <dbReference type="NCBI Taxonomy" id="2045105"/>
    <lineage>
        <taxon>Bacteria</taxon>
        <taxon>Pseudomonadati</taxon>
        <taxon>Bacteroidota</taxon>
        <taxon>Flavobacteriia</taxon>
        <taxon>Flavobacteriales</taxon>
        <taxon>Flavobacteriaceae</taxon>
        <taxon>Flavobacterium</taxon>
    </lineage>
</organism>
<evidence type="ECO:0000313" key="2">
    <source>
        <dbReference type="EMBL" id="GGF06406.1"/>
    </source>
</evidence>
<dbReference type="Proteomes" id="UP000655016">
    <property type="component" value="Unassembled WGS sequence"/>
</dbReference>
<name>A0ABQ1TXZ5_9FLAO</name>
<evidence type="ECO:0000259" key="1">
    <source>
        <dbReference type="Pfam" id="PF14279"/>
    </source>
</evidence>
<feature type="domain" description="HNH endonuclease 5" evidence="1">
    <location>
        <begin position="30"/>
        <end position="74"/>
    </location>
</feature>
<gene>
    <name evidence="2" type="ORF">GCM10011518_14670</name>
</gene>
<sequence length="309" mass="36753">MENFLDYYQLHNSTNDIKEKYNPNPDGKICKFCKEKYPAVTFNTIPHIVPELFGRNSIISNFECDNCNKKFQKYESDLSTMIQHYLALTKTKTKNGIPNFQSSKSRDEFSTTTKILNNTLKLSFGTNYEDFEFNEKNKTLTVKFRTRKFSPFSVYKVFLKMGISLLTEDELNENIHYLDFLNSEEPLDNGMQIWSCYRYMLKTKYHAKPKINLYKAKRTLIDDVEFPEYAILINFANVVFQFFLPISKKNYSEHKAKNKLRIELFPSFSLENIREINYIDMYILELNEKQKVSITDTIVLYYERRETNI</sequence>
<dbReference type="InterPro" id="IPR029471">
    <property type="entry name" value="HNH_5"/>
</dbReference>
<accession>A0ABQ1TXZ5</accession>